<dbReference type="eggNOG" id="KOG0840">
    <property type="taxonomic scope" value="Eukaryota"/>
</dbReference>
<dbReference type="Gene3D" id="3.90.226.10">
    <property type="entry name" value="2-enoyl-CoA Hydratase, Chain A, domain 1"/>
    <property type="match status" value="1"/>
</dbReference>
<evidence type="ECO:0000256" key="6">
    <source>
        <dbReference type="PROSITE-ProRule" id="PRU10086"/>
    </source>
</evidence>
<name>A0A1U8A5A6_NELNU</name>
<evidence type="ECO:0000256" key="4">
    <source>
        <dbReference type="ARBA" id="ARBA00022825"/>
    </source>
</evidence>
<dbReference type="EC" id="3.4.21.92" evidence="7"/>
<dbReference type="AlphaFoldDB" id="A0A1U8A5A6"/>
<dbReference type="InterPro" id="IPR018215">
    <property type="entry name" value="ClpP_Ser_AS"/>
</dbReference>
<dbReference type="GO" id="GO:0051117">
    <property type="term" value="F:ATPase binding"/>
    <property type="evidence" value="ECO:0000318"/>
    <property type="project" value="GO_Central"/>
</dbReference>
<evidence type="ECO:0000256" key="8">
    <source>
        <dbReference type="RuleBase" id="RU003567"/>
    </source>
</evidence>
<dbReference type="InterPro" id="IPR001907">
    <property type="entry name" value="ClpP"/>
</dbReference>
<feature type="region of interest" description="Disordered" evidence="9">
    <location>
        <begin position="278"/>
        <end position="315"/>
    </location>
</feature>
<dbReference type="GO" id="GO:0004176">
    <property type="term" value="F:ATP-dependent peptidase activity"/>
    <property type="evidence" value="ECO:0000318"/>
    <property type="project" value="GO_Central"/>
</dbReference>
<dbReference type="GeneID" id="104596866"/>
<dbReference type="GO" id="GO:0009534">
    <property type="term" value="C:chloroplast thylakoid"/>
    <property type="evidence" value="ECO:0007669"/>
    <property type="project" value="UniProtKB-ARBA"/>
</dbReference>
<dbReference type="PANTHER" id="PTHR10381:SF50">
    <property type="entry name" value="ATP-DEPENDENT CLP PROTEASE PROTEOLYTIC SUBUNIT 3, CHLOROPLASTIC"/>
    <property type="match status" value="1"/>
</dbReference>
<evidence type="ECO:0000313" key="11">
    <source>
        <dbReference type="RefSeq" id="XP_010256518.1"/>
    </source>
</evidence>
<keyword evidence="4 7" id="KW-0720">Serine protease</keyword>
<dbReference type="InterPro" id="IPR033135">
    <property type="entry name" value="ClpP_His_AS"/>
</dbReference>
<feature type="compositionally biased region" description="Polar residues" evidence="9">
    <location>
        <begin position="283"/>
        <end position="292"/>
    </location>
</feature>
<dbReference type="HAMAP" id="MF_00444">
    <property type="entry name" value="ClpP"/>
    <property type="match status" value="1"/>
</dbReference>
<dbReference type="PROSITE" id="PS00382">
    <property type="entry name" value="CLP_PROTEASE_HIS"/>
    <property type="match status" value="1"/>
</dbReference>
<dbReference type="InterPro" id="IPR029045">
    <property type="entry name" value="ClpP/crotonase-like_dom_sf"/>
</dbReference>
<dbReference type="GO" id="GO:0004252">
    <property type="term" value="F:serine-type endopeptidase activity"/>
    <property type="evidence" value="ECO:0000318"/>
    <property type="project" value="GO_Central"/>
</dbReference>
<dbReference type="GO" id="GO:0006515">
    <property type="term" value="P:protein quality control for misfolded or incompletely synthesized proteins"/>
    <property type="evidence" value="ECO:0000318"/>
    <property type="project" value="GO_Central"/>
</dbReference>
<dbReference type="OrthoDB" id="2017408at2759"/>
<dbReference type="PROSITE" id="PS00381">
    <property type="entry name" value="CLP_PROTEASE_SER"/>
    <property type="match status" value="1"/>
</dbReference>
<evidence type="ECO:0000256" key="9">
    <source>
        <dbReference type="SAM" id="MobiDB-lite"/>
    </source>
</evidence>
<keyword evidence="3 7" id="KW-0378">Hydrolase</keyword>
<dbReference type="FunCoup" id="A0A1U8A5A6">
    <property type="interactions" value="1292"/>
</dbReference>
<feature type="active site" evidence="6">
    <location>
        <position position="177"/>
    </location>
</feature>
<gene>
    <name evidence="11" type="primary">LOC104596866</name>
</gene>
<organism evidence="10 11">
    <name type="scientific">Nelumbo nucifera</name>
    <name type="common">Sacred lotus</name>
    <dbReference type="NCBI Taxonomy" id="4432"/>
    <lineage>
        <taxon>Eukaryota</taxon>
        <taxon>Viridiplantae</taxon>
        <taxon>Streptophyta</taxon>
        <taxon>Embryophyta</taxon>
        <taxon>Tracheophyta</taxon>
        <taxon>Spermatophyta</taxon>
        <taxon>Magnoliopsida</taxon>
        <taxon>Proteales</taxon>
        <taxon>Nelumbonaceae</taxon>
        <taxon>Nelumbo</taxon>
    </lineage>
</organism>
<reference evidence="11" key="1">
    <citation type="submission" date="2025-08" db="UniProtKB">
        <authorList>
            <consortium name="RefSeq"/>
        </authorList>
    </citation>
    <scope>IDENTIFICATION</scope>
</reference>
<evidence type="ECO:0000256" key="1">
    <source>
        <dbReference type="ARBA" id="ARBA00007039"/>
    </source>
</evidence>
<dbReference type="NCBIfam" id="NF001368">
    <property type="entry name" value="PRK00277.1"/>
    <property type="match status" value="1"/>
</dbReference>
<keyword evidence="10" id="KW-1185">Reference proteome</keyword>
<feature type="compositionally biased region" description="Basic and acidic residues" evidence="9">
    <location>
        <begin position="300"/>
        <end position="315"/>
    </location>
</feature>
<accession>A0A1U8A5A6</accession>
<dbReference type="CDD" id="cd07017">
    <property type="entry name" value="S14_ClpP_2"/>
    <property type="match status" value="1"/>
</dbReference>
<evidence type="ECO:0000256" key="7">
    <source>
        <dbReference type="RuleBase" id="RU000549"/>
    </source>
</evidence>
<dbReference type="PANTHER" id="PTHR10381">
    <property type="entry name" value="ATP-DEPENDENT CLP PROTEASE PROTEOLYTIC SUBUNIT"/>
    <property type="match status" value="1"/>
</dbReference>
<dbReference type="KEGG" id="nnu:104596866"/>
<dbReference type="PRINTS" id="PR00127">
    <property type="entry name" value="CLPPROTEASEP"/>
</dbReference>
<proteinExistence type="inferred from homology"/>
<dbReference type="Proteomes" id="UP000189703">
    <property type="component" value="Unplaced"/>
</dbReference>
<evidence type="ECO:0000256" key="2">
    <source>
        <dbReference type="ARBA" id="ARBA00022670"/>
    </source>
</evidence>
<dbReference type="SUPFAM" id="SSF52096">
    <property type="entry name" value="ClpP/crotonase"/>
    <property type="match status" value="1"/>
</dbReference>
<evidence type="ECO:0000256" key="5">
    <source>
        <dbReference type="PROSITE-ProRule" id="PRU10085"/>
    </source>
</evidence>
<keyword evidence="2 7" id="KW-0645">Protease</keyword>
<dbReference type="OMA" id="TKVWDLW"/>
<evidence type="ECO:0000313" key="10">
    <source>
        <dbReference type="Proteomes" id="UP000189703"/>
    </source>
</evidence>
<protein>
    <recommendedName>
        <fullName evidence="8">ATP-dependent Clp protease proteolytic subunit</fullName>
        <ecNumber evidence="7">3.4.21.92</ecNumber>
    </recommendedName>
</protein>
<dbReference type="RefSeq" id="XP_010256518.1">
    <property type="nucleotide sequence ID" value="XM_010258216.1"/>
</dbReference>
<dbReference type="InterPro" id="IPR023562">
    <property type="entry name" value="ClpP/TepA"/>
</dbReference>
<dbReference type="STRING" id="4432.A0A1U8A5A6"/>
<dbReference type="FunFam" id="3.90.226.10:FF:000001">
    <property type="entry name" value="ATP-dependent Clp protease proteolytic subunit"/>
    <property type="match status" value="1"/>
</dbReference>
<comment type="similarity">
    <text evidence="1 8">Belongs to the peptidase S14 family.</text>
</comment>
<feature type="active site" evidence="5">
    <location>
        <position position="152"/>
    </location>
</feature>
<sequence>MENALMFTTSPSRPVCFPHGVFTQFKFNPITQTTPRRQPISIKAIKSSRRTLSTDWNISNSAAPWLPKFEELDATNMLLRQRIVFLGSQVDNMTADLIISQLLLLDAQDQTKDIKLFINSPGGSVTAGMGIYDAMKLCKADVSTVCLGLAASMGAFLLASGTKGKRFCMPNARVMIHQPLGTAGGKATEMGLQIREMMYHKIKLNKILSRITGKPEEQIEVDTDRDNFMNPWVAKEYGLVDAVIDDGKPGLIAPIADSSPPPKTKVWDLWKIEGSRKARKNLPSENKILQNGFSGGQGNDEERGNEQEKESPAPV</sequence>
<dbReference type="InParanoid" id="A0A1U8A5A6"/>
<evidence type="ECO:0000256" key="3">
    <source>
        <dbReference type="ARBA" id="ARBA00022801"/>
    </source>
</evidence>
<dbReference type="GO" id="GO:0009368">
    <property type="term" value="C:endopeptidase Clp complex"/>
    <property type="evidence" value="ECO:0000318"/>
    <property type="project" value="GO_Central"/>
</dbReference>
<dbReference type="GO" id="GO:0009840">
    <property type="term" value="C:chloroplastic endopeptidase Clp complex"/>
    <property type="evidence" value="ECO:0007669"/>
    <property type="project" value="UniProtKB-ARBA"/>
</dbReference>
<dbReference type="Pfam" id="PF00574">
    <property type="entry name" value="CLP_protease"/>
    <property type="match status" value="1"/>
</dbReference>